<comment type="caution">
    <text evidence="1">The sequence shown here is derived from an EMBL/GenBank/DDBJ whole genome shotgun (WGS) entry which is preliminary data.</text>
</comment>
<protein>
    <submittedName>
        <fullName evidence="1">Uncharacterized protein</fullName>
    </submittedName>
</protein>
<dbReference type="AlphaFoldDB" id="A0A5N4CE66"/>
<evidence type="ECO:0000313" key="2">
    <source>
        <dbReference type="Proteomes" id="UP000299084"/>
    </source>
</evidence>
<dbReference type="Proteomes" id="UP000299084">
    <property type="component" value="Unassembled WGS sequence"/>
</dbReference>
<organism evidence="1 2">
    <name type="scientific">Camelus dromedarius</name>
    <name type="common">Dromedary</name>
    <name type="synonym">Arabian camel</name>
    <dbReference type="NCBI Taxonomy" id="9838"/>
    <lineage>
        <taxon>Eukaryota</taxon>
        <taxon>Metazoa</taxon>
        <taxon>Chordata</taxon>
        <taxon>Craniata</taxon>
        <taxon>Vertebrata</taxon>
        <taxon>Euteleostomi</taxon>
        <taxon>Mammalia</taxon>
        <taxon>Eutheria</taxon>
        <taxon>Laurasiatheria</taxon>
        <taxon>Artiodactyla</taxon>
        <taxon>Tylopoda</taxon>
        <taxon>Camelidae</taxon>
        <taxon>Camelus</taxon>
    </lineage>
</organism>
<reference evidence="1 2" key="1">
    <citation type="journal article" date="2019" name="Mol. Ecol. Resour.">
        <title>Improving Illumina assemblies with Hi-C and long reads: an example with the North African dromedary.</title>
        <authorList>
            <person name="Elbers J.P."/>
            <person name="Rogers M.F."/>
            <person name="Perelman P.L."/>
            <person name="Proskuryakova A.A."/>
            <person name="Serdyukova N.A."/>
            <person name="Johnson W.E."/>
            <person name="Horin P."/>
            <person name="Corander J."/>
            <person name="Murphy D."/>
            <person name="Burger P.A."/>
        </authorList>
    </citation>
    <scope>NUCLEOTIDE SEQUENCE [LARGE SCALE GENOMIC DNA]</scope>
    <source>
        <strain evidence="1">Drom800</strain>
        <tissue evidence="1">Blood</tissue>
    </source>
</reference>
<gene>
    <name evidence="1" type="ORF">Cadr_000025997</name>
</gene>
<evidence type="ECO:0000313" key="1">
    <source>
        <dbReference type="EMBL" id="KAB1257205.1"/>
    </source>
</evidence>
<sequence length="95" mass="10893">MHDFWSKPIAMLRSKRSGLSLEEKVKDYKVKDSSLRRRGARGTELNSQEAAIFTTAFPLWTGTHETLVMVITLSTEIRKLTIMHPPSSQKLKLYT</sequence>
<accession>A0A5N4CE66</accession>
<keyword evidence="2" id="KW-1185">Reference proteome</keyword>
<proteinExistence type="predicted"/>
<dbReference type="EMBL" id="JWIN03000027">
    <property type="protein sequence ID" value="KAB1257205.1"/>
    <property type="molecule type" value="Genomic_DNA"/>
</dbReference>
<name>A0A5N4CE66_CAMDR</name>